<feature type="signal peptide" evidence="2">
    <location>
        <begin position="1"/>
        <end position="23"/>
    </location>
</feature>
<evidence type="ECO:0000313" key="3">
    <source>
        <dbReference type="EMBL" id="MDP9901115.1"/>
    </source>
</evidence>
<organism evidence="3 4">
    <name type="scientific">Variovorax ginsengisoli</name>
    <dbReference type="NCBI Taxonomy" id="363844"/>
    <lineage>
        <taxon>Bacteria</taxon>
        <taxon>Pseudomonadati</taxon>
        <taxon>Pseudomonadota</taxon>
        <taxon>Betaproteobacteria</taxon>
        <taxon>Burkholderiales</taxon>
        <taxon>Comamonadaceae</taxon>
        <taxon>Variovorax</taxon>
    </lineage>
</organism>
<accession>A0ABT9SA83</accession>
<dbReference type="Gene3D" id="3.40.190.10">
    <property type="entry name" value="Periplasmic binding protein-like II"/>
    <property type="match status" value="1"/>
</dbReference>
<dbReference type="Pfam" id="PF03401">
    <property type="entry name" value="TctC"/>
    <property type="match status" value="1"/>
</dbReference>
<dbReference type="RefSeq" id="WP_307690902.1">
    <property type="nucleotide sequence ID" value="NZ_JAUSRO010000010.1"/>
</dbReference>
<dbReference type="Proteomes" id="UP001226867">
    <property type="component" value="Unassembled WGS sequence"/>
</dbReference>
<proteinExistence type="inferred from homology"/>
<dbReference type="PANTHER" id="PTHR42928">
    <property type="entry name" value="TRICARBOXYLATE-BINDING PROTEIN"/>
    <property type="match status" value="1"/>
</dbReference>
<keyword evidence="2" id="KW-0732">Signal</keyword>
<sequence>MFIARRRIALGIGLLALASIASAQVNPGNVVKVIVPFSAGGISDSIARGVTERMSRELGQTMVIENRPGAGSRIGTEAVVRAPGDGLTILFTNTTYSILPIIDASATYDPLKALRPVSIVGTYGLPIVVAAKLPVATLPEFIAYARKNPGQLSYGSAGIGSGSHFAGEYFKVLTNTRMEHIPYKSTTGATADVAAGLVDLSFDATAKPYADAGKVRIVAVTGATRDPRMPNVPTAAEAGLKDFVLDSWVGMLVPSGTPPSVVERLSRAANAAVADPALRKLMADLGVNPVSGSPAAMTADIQRDMTLYSRIAKEAHIKAQP</sequence>
<dbReference type="Gene3D" id="3.40.190.150">
    <property type="entry name" value="Bordetella uptake gene, domain 1"/>
    <property type="match status" value="1"/>
</dbReference>
<dbReference type="PANTHER" id="PTHR42928:SF5">
    <property type="entry name" value="BLR1237 PROTEIN"/>
    <property type="match status" value="1"/>
</dbReference>
<dbReference type="EMBL" id="JAUSRO010000010">
    <property type="protein sequence ID" value="MDP9901115.1"/>
    <property type="molecule type" value="Genomic_DNA"/>
</dbReference>
<keyword evidence="4" id="KW-1185">Reference proteome</keyword>
<name>A0ABT9SA83_9BURK</name>
<keyword evidence="3" id="KW-0675">Receptor</keyword>
<dbReference type="InterPro" id="IPR042100">
    <property type="entry name" value="Bug_dom1"/>
</dbReference>
<evidence type="ECO:0000313" key="4">
    <source>
        <dbReference type="Proteomes" id="UP001226867"/>
    </source>
</evidence>
<dbReference type="SUPFAM" id="SSF53850">
    <property type="entry name" value="Periplasmic binding protein-like II"/>
    <property type="match status" value="1"/>
</dbReference>
<dbReference type="PIRSF" id="PIRSF017082">
    <property type="entry name" value="YflP"/>
    <property type="match status" value="1"/>
</dbReference>
<evidence type="ECO:0000256" key="2">
    <source>
        <dbReference type="SAM" id="SignalP"/>
    </source>
</evidence>
<comment type="similarity">
    <text evidence="1">Belongs to the UPF0065 (bug) family.</text>
</comment>
<gene>
    <name evidence="3" type="ORF">J2W36_003381</name>
</gene>
<evidence type="ECO:0000256" key="1">
    <source>
        <dbReference type="ARBA" id="ARBA00006987"/>
    </source>
</evidence>
<protein>
    <submittedName>
        <fullName evidence="3">Tripartite-type tricarboxylate transporter receptor subunit TctC</fullName>
    </submittedName>
</protein>
<comment type="caution">
    <text evidence="3">The sequence shown here is derived from an EMBL/GenBank/DDBJ whole genome shotgun (WGS) entry which is preliminary data.</text>
</comment>
<feature type="chain" id="PRO_5045842173" evidence="2">
    <location>
        <begin position="24"/>
        <end position="321"/>
    </location>
</feature>
<dbReference type="InterPro" id="IPR005064">
    <property type="entry name" value="BUG"/>
</dbReference>
<reference evidence="3 4" key="1">
    <citation type="submission" date="2023-07" db="EMBL/GenBank/DDBJ databases">
        <title>Sorghum-associated microbial communities from plants grown in Nebraska, USA.</title>
        <authorList>
            <person name="Schachtman D."/>
        </authorList>
    </citation>
    <scope>NUCLEOTIDE SEQUENCE [LARGE SCALE GENOMIC DNA]</scope>
    <source>
        <strain evidence="3 4">DS1607</strain>
    </source>
</reference>